<dbReference type="AlphaFoldDB" id="A0A9W6BFR1"/>
<dbReference type="Proteomes" id="UP001165080">
    <property type="component" value="Unassembled WGS sequence"/>
</dbReference>
<gene>
    <name evidence="1" type="primary">PLEST004584</name>
    <name evidence="1" type="ORF">PLESTB_000486400</name>
</gene>
<organism evidence="1 2">
    <name type="scientific">Pleodorina starrii</name>
    <dbReference type="NCBI Taxonomy" id="330485"/>
    <lineage>
        <taxon>Eukaryota</taxon>
        <taxon>Viridiplantae</taxon>
        <taxon>Chlorophyta</taxon>
        <taxon>core chlorophytes</taxon>
        <taxon>Chlorophyceae</taxon>
        <taxon>CS clade</taxon>
        <taxon>Chlamydomonadales</taxon>
        <taxon>Volvocaceae</taxon>
        <taxon>Pleodorina</taxon>
    </lineage>
</organism>
<reference evidence="1 2" key="1">
    <citation type="journal article" date="2023" name="Commun. Biol.">
        <title>Reorganization of the ancestral sex-determining regions during the evolution of trioecy in Pleodorina starrii.</title>
        <authorList>
            <person name="Takahashi K."/>
            <person name="Suzuki S."/>
            <person name="Kawai-Toyooka H."/>
            <person name="Yamamoto K."/>
            <person name="Hamaji T."/>
            <person name="Ootsuki R."/>
            <person name="Yamaguchi H."/>
            <person name="Kawachi M."/>
            <person name="Higashiyama T."/>
            <person name="Nozaki H."/>
        </authorList>
    </citation>
    <scope>NUCLEOTIDE SEQUENCE [LARGE SCALE GENOMIC DNA]</scope>
    <source>
        <strain evidence="1 2">NIES-4479</strain>
    </source>
</reference>
<evidence type="ECO:0000313" key="2">
    <source>
        <dbReference type="Proteomes" id="UP001165080"/>
    </source>
</evidence>
<evidence type="ECO:0000313" key="1">
    <source>
        <dbReference type="EMBL" id="GLC51289.1"/>
    </source>
</evidence>
<dbReference type="PANTHER" id="PTHR35100:SF1">
    <property type="entry name" value="F15H11.13 PROTEIN"/>
    <property type="match status" value="1"/>
</dbReference>
<sequence>MAMTSVQFSVMDLRLPHPSGVLEMVASSAGTLTEGLGFLKRQQNVDTVSPSGFPPGRDVWKASLKASSLRAIDLKSTVLGALSVGGLVATAAQAALSPRGPGTCDRNMCERCCNITTSIPYVVCGCHAMRHRSTASGKTWGASMVGVGAASALFHGSYGSVREWGRRMDFWTIAAASNLMTRALFPGVPASVTAAGMLATPFKPFLVSFVNSTAMELKFMAAARRNPKLRGPQRLHATCCLLGLGAFALEDWKPDLPLVHSVWHLLSSVSVATINNLLADVEEQQQLQQARSVQRPPQLVLHMQPLHA</sequence>
<keyword evidence="2" id="KW-1185">Reference proteome</keyword>
<comment type="caution">
    <text evidence="1">The sequence shown here is derived from an EMBL/GenBank/DDBJ whole genome shotgun (WGS) entry which is preliminary data.</text>
</comment>
<dbReference type="PANTHER" id="PTHR35100">
    <property type="entry name" value="FOLD PROTEIN"/>
    <property type="match status" value="1"/>
</dbReference>
<dbReference type="EMBL" id="BRXU01000004">
    <property type="protein sequence ID" value="GLC51289.1"/>
    <property type="molecule type" value="Genomic_DNA"/>
</dbReference>
<dbReference type="OrthoDB" id="534610at2759"/>
<accession>A0A9W6BFR1</accession>
<proteinExistence type="predicted"/>
<name>A0A9W6BFR1_9CHLO</name>
<protein>
    <submittedName>
        <fullName evidence="1">Uncharacterized protein</fullName>
    </submittedName>
</protein>